<dbReference type="RefSeq" id="XP_004220910.1">
    <property type="nucleotide sequence ID" value="XM_004220862.1"/>
</dbReference>
<feature type="region of interest" description="Disordered" evidence="2">
    <location>
        <begin position="1544"/>
        <end position="1572"/>
    </location>
</feature>
<gene>
    <name evidence="3" type="ORF">PCYB_031920</name>
</gene>
<evidence type="ECO:0000256" key="2">
    <source>
        <dbReference type="SAM" id="MobiDB-lite"/>
    </source>
</evidence>
<protein>
    <submittedName>
        <fullName evidence="3">Uncharacterized protein</fullName>
    </submittedName>
</protein>
<reference evidence="3 4" key="1">
    <citation type="journal article" date="2012" name="Nat. Genet.">
        <title>Plasmodium cynomolgi genome sequences provide insight into Plasmodium vivax and the monkey malaria clade.</title>
        <authorList>
            <person name="Tachibana S."/>
            <person name="Sullivan S.A."/>
            <person name="Kawai S."/>
            <person name="Nakamura S."/>
            <person name="Kim H.R."/>
            <person name="Goto N."/>
            <person name="Arisue N."/>
            <person name="Palacpac N.M.Q."/>
            <person name="Honma H."/>
            <person name="Yagi M."/>
            <person name="Tougan T."/>
            <person name="Katakai Y."/>
            <person name="Kaneko O."/>
            <person name="Mita T."/>
            <person name="Kita K."/>
            <person name="Yasutomi Y."/>
            <person name="Sutton P.L."/>
            <person name="Shakhbatyan R."/>
            <person name="Horii T."/>
            <person name="Yasunaga T."/>
            <person name="Barnwell J.W."/>
            <person name="Escalante A.A."/>
            <person name="Carlton J.M."/>
            <person name="Tanabe K."/>
        </authorList>
    </citation>
    <scope>NUCLEOTIDE SEQUENCE [LARGE SCALE GENOMIC DNA]</scope>
    <source>
        <strain evidence="3 4">B</strain>
    </source>
</reference>
<dbReference type="eggNOG" id="ENOG502SDMP">
    <property type="taxonomic scope" value="Eukaryota"/>
</dbReference>
<dbReference type="VEuPathDB" id="PlasmoDB:PCYB_031920"/>
<dbReference type="Proteomes" id="UP000006319">
    <property type="component" value="Chromosome 3"/>
</dbReference>
<feature type="region of interest" description="Disordered" evidence="2">
    <location>
        <begin position="1458"/>
        <end position="1516"/>
    </location>
</feature>
<feature type="compositionally biased region" description="Acidic residues" evidence="2">
    <location>
        <begin position="482"/>
        <end position="499"/>
    </location>
</feature>
<dbReference type="InterPro" id="IPR001646">
    <property type="entry name" value="5peptide_repeat"/>
</dbReference>
<dbReference type="PANTHER" id="PTHR47485:SF1">
    <property type="entry name" value="THYLAKOID LUMENAL 17.4 KDA PROTEIN, CHLOROPLASTIC"/>
    <property type="match status" value="1"/>
</dbReference>
<proteinExistence type="predicted"/>
<dbReference type="KEGG" id="pcy:PCYB_031920"/>
<feature type="compositionally biased region" description="Basic and acidic residues" evidence="2">
    <location>
        <begin position="1462"/>
        <end position="1512"/>
    </location>
</feature>
<keyword evidence="1" id="KW-0677">Repeat</keyword>
<feature type="region of interest" description="Disordered" evidence="2">
    <location>
        <begin position="48"/>
        <end position="68"/>
    </location>
</feature>
<keyword evidence="4" id="KW-1185">Reference proteome</keyword>
<organism evidence="3 4">
    <name type="scientific">Plasmodium cynomolgi (strain B)</name>
    <dbReference type="NCBI Taxonomy" id="1120755"/>
    <lineage>
        <taxon>Eukaryota</taxon>
        <taxon>Sar</taxon>
        <taxon>Alveolata</taxon>
        <taxon>Apicomplexa</taxon>
        <taxon>Aconoidasida</taxon>
        <taxon>Haemosporida</taxon>
        <taxon>Plasmodiidae</taxon>
        <taxon>Plasmodium</taxon>
        <taxon>Plasmodium (Plasmodium)</taxon>
    </lineage>
</organism>
<feature type="compositionally biased region" description="Basic residues" evidence="2">
    <location>
        <begin position="51"/>
        <end position="64"/>
    </location>
</feature>
<dbReference type="PANTHER" id="PTHR47485">
    <property type="entry name" value="THYLAKOID LUMENAL 17.4 KDA PROTEIN, CHLOROPLASTIC"/>
    <property type="match status" value="1"/>
</dbReference>
<feature type="region of interest" description="Disordered" evidence="2">
    <location>
        <begin position="632"/>
        <end position="655"/>
    </location>
</feature>
<sequence>MKYSFLDRTNRKAILTIIANYINLSQYELARSLLHHLVVKSLFTGDDLSRGSRRRRRKRRRKGQRTQTDISREEKVYYLKKALKFMRRFLSYGCCPLQVFSNEQSSAHFLLKVARDYNRFVDLILGNLLSCGVRKAHLVDQPSRSVPRQPRQLRSLLRKKYVPKQLQSKITFDALLATIVVHREYYLCAFEDSSFFSFSLDTVQCLRRVYYLQLKAGALLLGRGNRGRKRDCTRGEKRDCHHGQWRLLNLFNRIVPFSVPTRGPSHEKNTPPMGNSPNKRAKQSYRPKMRETDQLQKIDELVLHSCRVVYGEKVDQVKASFHAVSSNRESNEAGKKNKEGGTLSMHIIYIPPLHIINKAPIYNYLNTFEEEIHYFCQHNVVTSLYRELFCLMFFFPALAVQLLKTLCLNHSFFDFLLSLLFLSDRNQSSVSQYLQDGSDGTPALGAAREGGVSMHMRGSATEGKNPVKEDAPPETGMKTETETETETAAETETETEAETETNAGADADADAEGLPTPLYYGVVGIYIDALVEKLKRKDLVNYHNFLYLLKFNHIFVNNVFFFSLCFANVGRLTGVNGGDTHLRRNPHKNLHLAQKALHKVYDWLVLLVFHYNGDEDAVHHFGHCPEYPLGGEKREKGKKREKGEKREKGKKREKANKNGEDVTFYKVLLRGVVLHLPVNYSHIRAIFFFYVNKMREKKRDERTIPNANHKKSVIYDILMSTNTFRCSDEGLVVNVLLHLFNYADDLYCRWVHTCMLYSHVRSGGKEDLLFCLNGSRIRGVHFLSYLLDLCEVHLASQEFLYLDRLLQNFNGLKNLCVLFCLENAMDVHVKRKCLSEMKGSRSNVYLYNYIRDMKVRVRISFHHYQLHKQNRRVNYGLKECRLTENEIFLALKQSSSPALLNQLNLLQYVGHSFLVKMAQMARCNIKNDLYRRETRMNTNFLLFYASMRSVFLCLQGRSNVEQIRTYYKLISYRECRVKALLYITVILFQCIRNRQEGVKPNLFMWTMNFVSRKLRSIKQGKSFFLSNLKYLLMQIVCDVYVRLFIFIQKCRSIHVVSRNGKNGFRRVLSDSYRLCIRGMKDAEKAALYQMGEYSNEEGTHKEVLQMGGSNDPDGGANKLGLVERPVSATQQGKILRRRVGPMLPSTRVTTERIMVSHLIGKVKRISSLGVQTKGTSKQSGARRRGRSIFNFVVMVERYLRRKERRGRQAVGRSATKRVLPLGDLQSEGALFERDDLKRGDLKRGDLNRARFNRARFNRARFNRAHFNRAHFNRAHFNRAHFNRAHFKRADFKTADFKTVDFKTADFGRHFLELMCSDPQEYLYRNVADGRNNHLNMFIFFIYKKQVSKNSLQNLLHYLELNTLFKSLYMGQPIRSSRTRGGDTLQERSLTPFFEMMLFYYEKYRWNEVNRYLLPNSYGVDLFSLYSFLDMCVSCSNTVESGTALLRFVRGRIRRGGALSGKTRREGDGKARGEGNGKTRREGDGKARGEGNGKTRREGDGKTRREGDGKTRGDAPPPAARLAHFLLCFVDRLHVLISIKSRPSWGERNRENHNGPNEHVSKKQRTGRTPLRKTPQRVKPVLLNKYLLLKCNSLKVQSKLIEKYFVDLYKRKHFLKDMFLRFNNLKRKKNT</sequence>
<dbReference type="Pfam" id="PF00805">
    <property type="entry name" value="Pentapeptide"/>
    <property type="match status" value="1"/>
</dbReference>
<evidence type="ECO:0000256" key="1">
    <source>
        <dbReference type="ARBA" id="ARBA00022737"/>
    </source>
</evidence>
<evidence type="ECO:0000313" key="4">
    <source>
        <dbReference type="Proteomes" id="UP000006319"/>
    </source>
</evidence>
<evidence type="ECO:0000313" key="3">
    <source>
        <dbReference type="EMBL" id="GAB64779.1"/>
    </source>
</evidence>
<dbReference type="Gene3D" id="2.160.20.80">
    <property type="entry name" value="E3 ubiquitin-protein ligase SopA"/>
    <property type="match status" value="1"/>
</dbReference>
<dbReference type="GeneID" id="14691304"/>
<dbReference type="PhylomeDB" id="K6UPX1"/>
<feature type="region of interest" description="Disordered" evidence="2">
    <location>
        <begin position="455"/>
        <end position="510"/>
    </location>
</feature>
<dbReference type="EMBL" id="DF157095">
    <property type="protein sequence ID" value="GAB64779.1"/>
    <property type="molecule type" value="Genomic_DNA"/>
</dbReference>
<accession>K6UPX1</accession>
<dbReference type="SUPFAM" id="SSF141571">
    <property type="entry name" value="Pentapeptide repeat-like"/>
    <property type="match status" value="1"/>
</dbReference>
<dbReference type="OrthoDB" id="372201at2759"/>
<feature type="compositionally biased region" description="Basic and acidic residues" evidence="2">
    <location>
        <begin position="465"/>
        <end position="481"/>
    </location>
</feature>
<name>K6UPX1_PLACD</name>
<feature type="compositionally biased region" description="Basic residues" evidence="2">
    <location>
        <begin position="1561"/>
        <end position="1572"/>
    </location>
</feature>
<feature type="region of interest" description="Disordered" evidence="2">
    <location>
        <begin position="259"/>
        <end position="289"/>
    </location>
</feature>